<protein>
    <recommendedName>
        <fullName evidence="1">NAD(P)-binding domain-containing protein</fullName>
    </recommendedName>
</protein>
<reference evidence="2 3" key="2">
    <citation type="journal article" date="2012" name="Stand. Genomic Sci.">
        <title>Complete genome sequence of the aquatic bacterium Runella slithyformis type strain (LSU 4(T)).</title>
        <authorList>
            <person name="Copeland A."/>
            <person name="Zhang X."/>
            <person name="Misra M."/>
            <person name="Lapidus A."/>
            <person name="Nolan M."/>
            <person name="Lucas S."/>
            <person name="Deshpande S."/>
            <person name="Cheng J.F."/>
            <person name="Tapia R."/>
            <person name="Goodwin L.A."/>
            <person name="Pitluck S."/>
            <person name="Liolios K."/>
            <person name="Pagani I."/>
            <person name="Ivanova N."/>
            <person name="Mikhailova N."/>
            <person name="Pati A."/>
            <person name="Chen A."/>
            <person name="Palaniappan K."/>
            <person name="Land M."/>
            <person name="Hauser L."/>
            <person name="Pan C."/>
            <person name="Jeffries C.D."/>
            <person name="Detter J.C."/>
            <person name="Brambilla E.M."/>
            <person name="Rohde M."/>
            <person name="Djao O.D."/>
            <person name="Goker M."/>
            <person name="Sikorski J."/>
            <person name="Tindall B.J."/>
            <person name="Woyke T."/>
            <person name="Bristow J."/>
            <person name="Eisen J.A."/>
            <person name="Markowitz V."/>
            <person name="Hugenholtz P."/>
            <person name="Kyrpides N.C."/>
            <person name="Klenk H.P."/>
            <person name="Mavromatis K."/>
        </authorList>
    </citation>
    <scope>NUCLEOTIDE SEQUENCE [LARGE SCALE GENOMIC DNA]</scope>
    <source>
        <strain evidence="3">ATCC 29530 / DSM 19594 / LMG 11500 / NCIMB 11436 / LSU 4</strain>
    </source>
</reference>
<name>A0A7U3ZPU9_RUNSL</name>
<accession>A0A7U3ZPU9</accession>
<dbReference type="AlphaFoldDB" id="A0A7U3ZPU9"/>
<dbReference type="Proteomes" id="UP000000493">
    <property type="component" value="Chromosome"/>
</dbReference>
<organism evidence="2 3">
    <name type="scientific">Runella slithyformis (strain ATCC 29530 / DSM 19594 / LMG 11500 / NCIMB 11436 / LSU 4)</name>
    <dbReference type="NCBI Taxonomy" id="761193"/>
    <lineage>
        <taxon>Bacteria</taxon>
        <taxon>Pseudomonadati</taxon>
        <taxon>Bacteroidota</taxon>
        <taxon>Cytophagia</taxon>
        <taxon>Cytophagales</taxon>
        <taxon>Spirosomataceae</taxon>
        <taxon>Runella</taxon>
    </lineage>
</organism>
<dbReference type="InterPro" id="IPR016040">
    <property type="entry name" value="NAD(P)-bd_dom"/>
</dbReference>
<dbReference type="SUPFAM" id="SSF51735">
    <property type="entry name" value="NAD(P)-binding Rossmann-fold domains"/>
    <property type="match status" value="1"/>
</dbReference>
<dbReference type="PANTHER" id="PTHR15020:SF50">
    <property type="entry name" value="UPF0659 PROTEIN YMR090W"/>
    <property type="match status" value="1"/>
</dbReference>
<evidence type="ECO:0000313" key="2">
    <source>
        <dbReference type="EMBL" id="AEI51160.1"/>
    </source>
</evidence>
<sequence length="296" mass="34068">MSTKKTIAVIGATGRLAQPVIRQLLWHGFQVKAVVRNVDKAKQLLAESVIKVQCDIFNKSSLVRTFKGVDYVYINLSSDEVTPNQANYAEREGIQNIVEACQITGVSQILKISALGAYPFIEHENDMLQNKIRRQGHTYIEQSGIPYTIFHPTWFLDTLFWAIKKDTLQWIGKPVGFYWTNSQDYAVQVIEAIDNPEAFDAHYAVQGSEKLNYMQVVDRLKAGFNPGLKVQVMPLWLVRVLGIFMPKIRHLAHLFSFYEKTNETFYAHKTWKELGKPRTSLEEFAEQFKEEKSLYL</sequence>
<dbReference type="InterPro" id="IPR036291">
    <property type="entry name" value="NAD(P)-bd_dom_sf"/>
</dbReference>
<dbReference type="RefSeq" id="WP_013930445.1">
    <property type="nucleotide sequence ID" value="NC_015703.1"/>
</dbReference>
<reference evidence="3" key="1">
    <citation type="submission" date="2011-06" db="EMBL/GenBank/DDBJ databases">
        <title>The complete genome of chromosome of Runella slithyformis DSM 19594.</title>
        <authorList>
            <consortium name="US DOE Joint Genome Institute (JGI-PGF)"/>
            <person name="Lucas S."/>
            <person name="Han J."/>
            <person name="Lapidus A."/>
            <person name="Bruce D."/>
            <person name="Goodwin L."/>
            <person name="Pitluck S."/>
            <person name="Peters L."/>
            <person name="Kyrpides N."/>
            <person name="Mavromatis K."/>
            <person name="Ivanova N."/>
            <person name="Ovchinnikova G."/>
            <person name="Zhang X."/>
            <person name="Misra M."/>
            <person name="Detter J.C."/>
            <person name="Tapia R."/>
            <person name="Han C."/>
            <person name="Land M."/>
            <person name="Hauser L."/>
            <person name="Markowitz V."/>
            <person name="Cheng J.-F."/>
            <person name="Hugenholtz P."/>
            <person name="Woyke T."/>
            <person name="Wu D."/>
            <person name="Tindall B."/>
            <person name="Faehrich R."/>
            <person name="Brambilla E."/>
            <person name="Klenk H.-P."/>
            <person name="Eisen J.A."/>
        </authorList>
    </citation>
    <scope>NUCLEOTIDE SEQUENCE [LARGE SCALE GENOMIC DNA]</scope>
    <source>
        <strain evidence="3">ATCC 29530 / DSM 19594 / LMG 11500 / NCIMB 11436 / LSU 4</strain>
    </source>
</reference>
<keyword evidence="3" id="KW-1185">Reference proteome</keyword>
<evidence type="ECO:0000259" key="1">
    <source>
        <dbReference type="Pfam" id="PF13460"/>
    </source>
</evidence>
<proteinExistence type="predicted"/>
<dbReference type="EMBL" id="CP002859">
    <property type="protein sequence ID" value="AEI51160.1"/>
    <property type="molecule type" value="Genomic_DNA"/>
</dbReference>
<dbReference type="Pfam" id="PF13460">
    <property type="entry name" value="NAD_binding_10"/>
    <property type="match status" value="1"/>
</dbReference>
<feature type="domain" description="NAD(P)-binding" evidence="1">
    <location>
        <begin position="11"/>
        <end position="158"/>
    </location>
</feature>
<dbReference type="Gene3D" id="3.40.50.720">
    <property type="entry name" value="NAD(P)-binding Rossmann-like Domain"/>
    <property type="match status" value="1"/>
</dbReference>
<gene>
    <name evidence="2" type="ordered locus">Runsl_4849</name>
</gene>
<dbReference type="KEGG" id="rsi:Runsl_4849"/>
<evidence type="ECO:0000313" key="3">
    <source>
        <dbReference type="Proteomes" id="UP000000493"/>
    </source>
</evidence>
<dbReference type="PANTHER" id="PTHR15020">
    <property type="entry name" value="FLAVIN REDUCTASE-RELATED"/>
    <property type="match status" value="1"/>
</dbReference>